<dbReference type="AlphaFoldDB" id="A0A0S2SEQ4"/>
<evidence type="ECO:0000313" key="3">
    <source>
        <dbReference type="Proteomes" id="UP000058114"/>
    </source>
</evidence>
<sequence>MIDHPMLALPLARLLATRALPPLPQERRAPLHHGRLGRQPGLTFRELRLYQAGDEVRHIDWRVTARLGRPHTRLYQEEREEARALVVNLGEGMRFGSTLQLKGRLACELASALLWQGAGKPLWLKVGDAPPQRSPRHPEPLIGRLCEAYGHWLSERQDAAPLGEQLAHLPLPHGATLHLITDHREPDTRLCQQLARLKGRCHLHLWQIVDPLELTLPPHALMAARTRAGGGWLDGERAHAYEKAAALQQERVTRALLPLVHRLYRLDNGRPLAEQWREGPWRLI</sequence>
<accession>A0A0S2SEQ4</accession>
<dbReference type="KEGG" id="asr:WL1483_744"/>
<dbReference type="Pfam" id="PF01882">
    <property type="entry name" value="DUF58"/>
    <property type="match status" value="1"/>
</dbReference>
<proteinExistence type="predicted"/>
<name>A0A0S2SEQ4_9GAMM</name>
<dbReference type="EMBL" id="CP013067">
    <property type="protein sequence ID" value="ALP40163.1"/>
    <property type="molecule type" value="Genomic_DNA"/>
</dbReference>
<organism evidence="2 3">
    <name type="scientific">Aeromonas schubertii</name>
    <dbReference type="NCBI Taxonomy" id="652"/>
    <lineage>
        <taxon>Bacteria</taxon>
        <taxon>Pseudomonadati</taxon>
        <taxon>Pseudomonadota</taxon>
        <taxon>Gammaproteobacteria</taxon>
        <taxon>Aeromonadales</taxon>
        <taxon>Aeromonadaceae</taxon>
        <taxon>Aeromonas</taxon>
    </lineage>
</organism>
<dbReference type="PANTHER" id="PTHR33608">
    <property type="entry name" value="BLL2464 PROTEIN"/>
    <property type="match status" value="1"/>
</dbReference>
<protein>
    <recommendedName>
        <fullName evidence="1">DUF58 domain-containing protein</fullName>
    </recommendedName>
</protein>
<evidence type="ECO:0000259" key="1">
    <source>
        <dbReference type="Pfam" id="PF01882"/>
    </source>
</evidence>
<dbReference type="InterPro" id="IPR002881">
    <property type="entry name" value="DUF58"/>
</dbReference>
<evidence type="ECO:0000313" key="2">
    <source>
        <dbReference type="EMBL" id="ALP40163.1"/>
    </source>
</evidence>
<dbReference type="PANTHER" id="PTHR33608:SF12">
    <property type="entry name" value="DUF58 DOMAIN-CONTAINING PROTEIN"/>
    <property type="match status" value="1"/>
</dbReference>
<dbReference type="Proteomes" id="UP000058114">
    <property type="component" value="Chromosome"/>
</dbReference>
<gene>
    <name evidence="2" type="ORF">WL1483_744</name>
</gene>
<dbReference type="PATRIC" id="fig|652.5.peg.2015"/>
<reference evidence="2 3" key="2">
    <citation type="journal article" date="2016" name="Genome Announc.">
        <title>Complete Genome Sequence of the Highly Virulent Aeromonas schubertii Strain WL1483, Isolated from Diseased Snakehead Fish (Channa argus) in China.</title>
        <authorList>
            <person name="Liu L."/>
            <person name="Li N."/>
            <person name="Zhang D."/>
            <person name="Fu X."/>
            <person name="Shi C."/>
            <person name="Lin Q."/>
            <person name="Hao G."/>
        </authorList>
    </citation>
    <scope>NUCLEOTIDE SEQUENCE [LARGE SCALE GENOMIC DNA]</scope>
    <source>
        <strain evidence="2 3">WL1483</strain>
    </source>
</reference>
<feature type="domain" description="DUF58" evidence="1">
    <location>
        <begin position="46"/>
        <end position="221"/>
    </location>
</feature>
<reference evidence="3" key="1">
    <citation type="submission" date="2015-10" db="EMBL/GenBank/DDBJ databases">
        <title>Complete Genome Sequence of Aeromonas schubertii strain WL1483.</title>
        <authorList>
            <person name="Liu L."/>
        </authorList>
    </citation>
    <scope>NUCLEOTIDE SEQUENCE [LARGE SCALE GENOMIC DNA]</scope>
    <source>
        <strain evidence="3">WL1483</strain>
    </source>
</reference>